<organism evidence="1 2">
    <name type="scientific">Dorcoceras hygrometricum</name>
    <dbReference type="NCBI Taxonomy" id="472368"/>
    <lineage>
        <taxon>Eukaryota</taxon>
        <taxon>Viridiplantae</taxon>
        <taxon>Streptophyta</taxon>
        <taxon>Embryophyta</taxon>
        <taxon>Tracheophyta</taxon>
        <taxon>Spermatophyta</taxon>
        <taxon>Magnoliopsida</taxon>
        <taxon>eudicotyledons</taxon>
        <taxon>Gunneridae</taxon>
        <taxon>Pentapetalae</taxon>
        <taxon>asterids</taxon>
        <taxon>lamiids</taxon>
        <taxon>Lamiales</taxon>
        <taxon>Gesneriaceae</taxon>
        <taxon>Didymocarpoideae</taxon>
        <taxon>Trichosporeae</taxon>
        <taxon>Loxocarpinae</taxon>
        <taxon>Dorcoceras</taxon>
    </lineage>
</organism>
<sequence length="326" mass="36519">MAASLIQSALHVNFDSVLSLSDSGMVSMFKTLESSGLRGFLGCSADIYEGDFMNFFENAFVRKNAMISSVQGMFVEISEDLFAGSFDLPLEGLTSMNGADPKPTRLEWPIISIQKKQLCQRQFVDAFAPICAFIEPFQDINSRRPYSAIFQKNGTEICIDVVQFFSFWTSTASGRSQMVRLLQVQVLQVRLLPAHLIPVILLRASIDQIQFEQVQTRETIGELKAELSQKITKLELAFAQSTSRQDMVFRASLLFVPNSQKSLPISIEDVMKKRGKEVVVVNSLKIEADLLEVEVVESEVNLLREEVVRTEEEGVEVLVLADGFIE</sequence>
<reference evidence="1 2" key="1">
    <citation type="journal article" date="2015" name="Proc. Natl. Acad. Sci. U.S.A.">
        <title>The resurrection genome of Boea hygrometrica: A blueprint for survival of dehydration.</title>
        <authorList>
            <person name="Xiao L."/>
            <person name="Yang G."/>
            <person name="Zhang L."/>
            <person name="Yang X."/>
            <person name="Zhao S."/>
            <person name="Ji Z."/>
            <person name="Zhou Q."/>
            <person name="Hu M."/>
            <person name="Wang Y."/>
            <person name="Chen M."/>
            <person name="Xu Y."/>
            <person name="Jin H."/>
            <person name="Xiao X."/>
            <person name="Hu G."/>
            <person name="Bao F."/>
            <person name="Hu Y."/>
            <person name="Wan P."/>
            <person name="Li L."/>
            <person name="Deng X."/>
            <person name="Kuang T."/>
            <person name="Xiang C."/>
            <person name="Zhu J.K."/>
            <person name="Oliver M.J."/>
            <person name="He Y."/>
        </authorList>
    </citation>
    <scope>NUCLEOTIDE SEQUENCE [LARGE SCALE GENOMIC DNA]</scope>
    <source>
        <strain evidence="2">cv. XS01</strain>
    </source>
</reference>
<accession>A0A2Z7B8V9</accession>
<dbReference type="EMBL" id="KV008305">
    <property type="protein sequence ID" value="KZV30358.1"/>
    <property type="molecule type" value="Genomic_DNA"/>
</dbReference>
<dbReference type="Proteomes" id="UP000250235">
    <property type="component" value="Unassembled WGS sequence"/>
</dbReference>
<evidence type="ECO:0000313" key="1">
    <source>
        <dbReference type="EMBL" id="KZV30358.1"/>
    </source>
</evidence>
<dbReference type="AlphaFoldDB" id="A0A2Z7B8V9"/>
<gene>
    <name evidence="1" type="ORF">F511_34885</name>
</gene>
<protein>
    <submittedName>
        <fullName evidence="1">Mucin-2-like</fullName>
    </submittedName>
</protein>
<keyword evidence="2" id="KW-1185">Reference proteome</keyword>
<name>A0A2Z7B8V9_9LAMI</name>
<evidence type="ECO:0000313" key="2">
    <source>
        <dbReference type="Proteomes" id="UP000250235"/>
    </source>
</evidence>
<proteinExistence type="predicted"/>